<evidence type="ECO:0000313" key="12">
    <source>
        <dbReference type="Proteomes" id="UP000663873"/>
    </source>
</evidence>
<evidence type="ECO:0000313" key="9">
    <source>
        <dbReference type="EMBL" id="CAF3374635.1"/>
    </source>
</evidence>
<evidence type="ECO:0000256" key="6">
    <source>
        <dbReference type="SAM" id="MobiDB-lite"/>
    </source>
</evidence>
<evidence type="ECO:0000313" key="10">
    <source>
        <dbReference type="EMBL" id="CAF4456266.1"/>
    </source>
</evidence>
<accession>A0A820SNY5</accession>
<dbReference type="EMBL" id="CAJOBR010000369">
    <property type="protein sequence ID" value="CAF4501245.1"/>
    <property type="molecule type" value="Genomic_DNA"/>
</dbReference>
<dbReference type="EMBL" id="CAJNXB010000023">
    <property type="protein sequence ID" value="CAF2989318.1"/>
    <property type="molecule type" value="Genomic_DNA"/>
</dbReference>
<dbReference type="SMART" id="SM00132">
    <property type="entry name" value="LIM"/>
    <property type="match status" value="1"/>
</dbReference>
<dbReference type="AlphaFoldDB" id="A0A820SNY5"/>
<gene>
    <name evidence="9" type="ORF">GRG538_LOCUS7618</name>
    <name evidence="11" type="ORF">QYT958_LOCUS4697</name>
    <name evidence="8" type="ORF">TIS948_LOCUS879</name>
    <name evidence="10" type="ORF">UJA718_LOCUS23159</name>
</gene>
<feature type="region of interest" description="Disordered" evidence="6">
    <location>
        <begin position="74"/>
        <end position="111"/>
    </location>
</feature>
<organism evidence="10 12">
    <name type="scientific">Rotaria socialis</name>
    <dbReference type="NCBI Taxonomy" id="392032"/>
    <lineage>
        <taxon>Eukaryota</taxon>
        <taxon>Metazoa</taxon>
        <taxon>Spiralia</taxon>
        <taxon>Gnathifera</taxon>
        <taxon>Rotifera</taxon>
        <taxon>Eurotatoria</taxon>
        <taxon>Bdelloidea</taxon>
        <taxon>Philodinida</taxon>
        <taxon>Philodinidae</taxon>
        <taxon>Rotaria</taxon>
    </lineage>
</organism>
<dbReference type="PROSITE" id="PS00478">
    <property type="entry name" value="LIM_DOMAIN_1"/>
    <property type="match status" value="1"/>
</dbReference>
<dbReference type="Proteomes" id="UP000663873">
    <property type="component" value="Unassembled WGS sequence"/>
</dbReference>
<dbReference type="Proteomes" id="UP000663825">
    <property type="component" value="Unassembled WGS sequence"/>
</dbReference>
<protein>
    <recommendedName>
        <fullName evidence="7">LIM zinc-binding domain-containing protein</fullName>
    </recommendedName>
</protein>
<evidence type="ECO:0000256" key="3">
    <source>
        <dbReference type="ARBA" id="ARBA00022833"/>
    </source>
</evidence>
<keyword evidence="1 5" id="KW-0479">Metal-binding</keyword>
<dbReference type="EMBL" id="CAJNYT010000814">
    <property type="protein sequence ID" value="CAF3374635.1"/>
    <property type="molecule type" value="Genomic_DNA"/>
</dbReference>
<name>A0A820SNY5_9BILA</name>
<feature type="domain" description="LIM zinc-binding" evidence="7">
    <location>
        <begin position="9"/>
        <end position="69"/>
    </location>
</feature>
<feature type="compositionally biased region" description="Low complexity" evidence="6">
    <location>
        <begin position="94"/>
        <end position="111"/>
    </location>
</feature>
<keyword evidence="12" id="KW-1185">Reference proteome</keyword>
<dbReference type="Gene3D" id="2.10.110.10">
    <property type="entry name" value="Cysteine Rich Protein"/>
    <property type="match status" value="1"/>
</dbReference>
<evidence type="ECO:0000256" key="1">
    <source>
        <dbReference type="ARBA" id="ARBA00022723"/>
    </source>
</evidence>
<dbReference type="PROSITE" id="PS50023">
    <property type="entry name" value="LIM_DOMAIN_2"/>
    <property type="match status" value="1"/>
</dbReference>
<dbReference type="SUPFAM" id="SSF57716">
    <property type="entry name" value="Glucocorticoid receptor-like (DNA-binding domain)"/>
    <property type="match status" value="2"/>
</dbReference>
<dbReference type="EMBL" id="CAJOBP010004964">
    <property type="protein sequence ID" value="CAF4456266.1"/>
    <property type="molecule type" value="Genomic_DNA"/>
</dbReference>
<dbReference type="FunFam" id="2.10.110.10:FF:000001">
    <property type="entry name" value="Cysteine and glycine-rich protein 1"/>
    <property type="match status" value="1"/>
</dbReference>
<reference evidence="10" key="1">
    <citation type="submission" date="2021-02" db="EMBL/GenBank/DDBJ databases">
        <authorList>
            <person name="Nowell W R."/>
        </authorList>
    </citation>
    <scope>NUCLEOTIDE SEQUENCE</scope>
</reference>
<sequence>MPQYGGGGDKCPRCQKTVYPAEKLSACSGSWHKGCFKCKTCNTVLTLASYKDFSQEVFCKSCYQDKLHPHERNRKQLENKFNKQPGGGANPLTASAAAAAAAAPEAAADEE</sequence>
<dbReference type="GO" id="GO:0046872">
    <property type="term" value="F:metal ion binding"/>
    <property type="evidence" value="ECO:0007669"/>
    <property type="project" value="UniProtKB-KW"/>
</dbReference>
<evidence type="ECO:0000313" key="8">
    <source>
        <dbReference type="EMBL" id="CAF2989318.1"/>
    </source>
</evidence>
<evidence type="ECO:0000313" key="11">
    <source>
        <dbReference type="EMBL" id="CAF4501245.1"/>
    </source>
</evidence>
<evidence type="ECO:0000259" key="7">
    <source>
        <dbReference type="PROSITE" id="PS50023"/>
    </source>
</evidence>
<dbReference type="InterPro" id="IPR001781">
    <property type="entry name" value="Znf_LIM"/>
</dbReference>
<keyword evidence="3 5" id="KW-0862">Zinc</keyword>
<comment type="caution">
    <text evidence="10">The sequence shown here is derived from an EMBL/GenBank/DDBJ whole genome shotgun (WGS) entry which is preliminary data.</text>
</comment>
<keyword evidence="2" id="KW-0677">Repeat</keyword>
<evidence type="ECO:0000256" key="5">
    <source>
        <dbReference type="PROSITE-ProRule" id="PRU00125"/>
    </source>
</evidence>
<evidence type="ECO:0000256" key="2">
    <source>
        <dbReference type="ARBA" id="ARBA00022737"/>
    </source>
</evidence>
<dbReference type="OrthoDB" id="1679758at2759"/>
<dbReference type="Pfam" id="PF00412">
    <property type="entry name" value="LIM"/>
    <property type="match status" value="1"/>
</dbReference>
<keyword evidence="4 5" id="KW-0440">LIM domain</keyword>
<dbReference type="Proteomes" id="UP000663872">
    <property type="component" value="Unassembled WGS sequence"/>
</dbReference>
<evidence type="ECO:0000256" key="4">
    <source>
        <dbReference type="ARBA" id="ARBA00023038"/>
    </source>
</evidence>
<dbReference type="Proteomes" id="UP000663848">
    <property type="component" value="Unassembled WGS sequence"/>
</dbReference>
<proteinExistence type="predicted"/>
<dbReference type="PANTHER" id="PTHR24206">
    <property type="entry name" value="OS06G0237300 PROTEIN"/>
    <property type="match status" value="1"/>
</dbReference>